<reference evidence="3" key="1">
    <citation type="submission" date="2019-03" db="EMBL/GenBank/DDBJ databases">
        <title>Long read genome sequence of the mycoparasitic Pythium oligandrum ATCC 38472 isolated from sugarbeet rhizosphere.</title>
        <authorList>
            <person name="Gaulin E."/>
        </authorList>
    </citation>
    <scope>NUCLEOTIDE SEQUENCE</scope>
    <source>
        <strain evidence="3">ATCC 38472_TT</strain>
    </source>
</reference>
<dbReference type="Proteomes" id="UP000794436">
    <property type="component" value="Unassembled WGS sequence"/>
</dbReference>
<dbReference type="PANTHER" id="PTHR33768">
    <property type="entry name" value="MIP11318P"/>
    <property type="match status" value="1"/>
</dbReference>
<feature type="region of interest" description="Disordered" evidence="2">
    <location>
        <begin position="223"/>
        <end position="300"/>
    </location>
</feature>
<comment type="similarity">
    <text evidence="1">Belongs to the CFAP97 family.</text>
</comment>
<gene>
    <name evidence="3" type="ORF">Poli38472_009191</name>
</gene>
<evidence type="ECO:0000313" key="3">
    <source>
        <dbReference type="EMBL" id="TMW65024.1"/>
    </source>
</evidence>
<feature type="compositionally biased region" description="Low complexity" evidence="2">
    <location>
        <begin position="258"/>
        <end position="272"/>
    </location>
</feature>
<dbReference type="Pfam" id="PF13879">
    <property type="entry name" value="Hmw_CFAP97"/>
    <property type="match status" value="1"/>
</dbReference>
<comment type="caution">
    <text evidence="3">The sequence shown here is derived from an EMBL/GenBank/DDBJ whole genome shotgun (WGS) entry which is preliminary data.</text>
</comment>
<evidence type="ECO:0000256" key="1">
    <source>
        <dbReference type="ARBA" id="ARBA00008315"/>
    </source>
</evidence>
<dbReference type="InterPro" id="IPR029488">
    <property type="entry name" value="Hmw/CFAP97"/>
</dbReference>
<feature type="compositionally biased region" description="Polar residues" evidence="2">
    <location>
        <begin position="98"/>
        <end position="118"/>
    </location>
</feature>
<feature type="compositionally biased region" description="Polar residues" evidence="2">
    <location>
        <begin position="273"/>
        <end position="286"/>
    </location>
</feature>
<protein>
    <submittedName>
        <fullName evidence="3">Uncharacterized protein</fullName>
    </submittedName>
</protein>
<evidence type="ECO:0000256" key="2">
    <source>
        <dbReference type="SAM" id="MobiDB-lite"/>
    </source>
</evidence>
<organism evidence="3 4">
    <name type="scientific">Pythium oligandrum</name>
    <name type="common">Mycoparasitic fungus</name>
    <dbReference type="NCBI Taxonomy" id="41045"/>
    <lineage>
        <taxon>Eukaryota</taxon>
        <taxon>Sar</taxon>
        <taxon>Stramenopiles</taxon>
        <taxon>Oomycota</taxon>
        <taxon>Peronosporomycetes</taxon>
        <taxon>Pythiales</taxon>
        <taxon>Pythiaceae</taxon>
        <taxon>Pythium</taxon>
    </lineage>
</organism>
<proteinExistence type="inferred from homology"/>
<accession>A0A8K1FL93</accession>
<dbReference type="EMBL" id="SPLM01000038">
    <property type="protein sequence ID" value="TMW65024.1"/>
    <property type="molecule type" value="Genomic_DNA"/>
</dbReference>
<keyword evidence="4" id="KW-1185">Reference proteome</keyword>
<dbReference type="InterPro" id="IPR038792">
    <property type="entry name" value="CFAP97D1/2"/>
</dbReference>
<sequence length="587" mass="66592">MNKKIAFDNRLCYERDVIRQHDIHHHKLQTMLPTCQSPSRVYLDSNEPTRRAHLLLNRKRQQLEKEKQMDIYTQNQRLATKMEHILNRQENVILAAGTPQTPSLTSPRGGTKASTTVSPRKPVHSPAYVHMPGIRLNANQTPMVDCYLSQEFAMGRGNACKKDTLVNRGVQKQKQRRIAEENRRLKQRLKTQKPYYNTKKWDTQWQESSHKFQHLHQNTTVGHLLPKTSPVNKQHGGIARTSRSPLVGRRMKARHDLPTITTTPPMSTTGGTHSNASEQSVLSSGRSKSEEDDGPDVTEYPPFVLLEATTRKGVELTVEELQIEMCDPSSGIVQAGDRGLVVRGQWRDNVQGECYVGKDTLEKIAQEIDDLEMMIKLETISSLAGIGNFPRLSALLTEDELQQLLLKLVQVMNIQVIEESNELVITSRFIRSPKAVADRGESKSPYRAIRPRTCPSTIPSDVAPVPPDEYCSRQYDGNIEDIERNDQEIARFQAVLAKQLALVLNQERTRAGIRISGLYYTARYWFDPSASTLKATVTPTDPSKPLYTTKIPFSIKDVTTSLECINSEAQHPSIVAWERIFEWLEQL</sequence>
<dbReference type="PANTHER" id="PTHR33768:SF3">
    <property type="entry name" value="MIP11318P"/>
    <property type="match status" value="1"/>
</dbReference>
<dbReference type="AlphaFoldDB" id="A0A8K1FL93"/>
<evidence type="ECO:0000313" key="4">
    <source>
        <dbReference type="Proteomes" id="UP000794436"/>
    </source>
</evidence>
<name>A0A8K1FL93_PYTOL</name>
<dbReference type="OrthoDB" id="2163395at2759"/>
<feature type="region of interest" description="Disordered" evidence="2">
    <location>
        <begin position="98"/>
        <end position="125"/>
    </location>
</feature>